<evidence type="ECO:0000256" key="2">
    <source>
        <dbReference type="ARBA" id="ARBA00004696"/>
    </source>
</evidence>
<evidence type="ECO:0000256" key="9">
    <source>
        <dbReference type="HAMAP-Rule" id="MF_00134"/>
    </source>
</evidence>
<dbReference type="GO" id="GO:0004640">
    <property type="term" value="F:phosphoribosylanthranilate isomerase activity"/>
    <property type="evidence" value="ECO:0007669"/>
    <property type="project" value="TreeGrafter"/>
</dbReference>
<dbReference type="SUPFAM" id="SSF51366">
    <property type="entry name" value="Ribulose-phoshate binding barrel"/>
    <property type="match status" value="1"/>
</dbReference>
<dbReference type="HAMAP" id="MF_00134_B">
    <property type="entry name" value="IGPS_B"/>
    <property type="match status" value="1"/>
</dbReference>
<dbReference type="PATRIC" id="fig|471514.4.peg.3199"/>
<dbReference type="RefSeq" id="WP_054968105.1">
    <property type="nucleotide sequence ID" value="NZ_LJCO01000020.1"/>
</dbReference>
<evidence type="ECO:0000256" key="1">
    <source>
        <dbReference type="ARBA" id="ARBA00001633"/>
    </source>
</evidence>
<dbReference type="Gene3D" id="3.20.20.70">
    <property type="entry name" value="Aldolase class I"/>
    <property type="match status" value="1"/>
</dbReference>
<keyword evidence="12" id="KW-1185">Reference proteome</keyword>
<dbReference type="GO" id="GO:0000162">
    <property type="term" value="P:L-tryptophan biosynthetic process"/>
    <property type="evidence" value="ECO:0007669"/>
    <property type="project" value="UniProtKB-UniRule"/>
</dbReference>
<dbReference type="GO" id="GO:0004425">
    <property type="term" value="F:indole-3-glycerol-phosphate synthase activity"/>
    <property type="evidence" value="ECO:0007669"/>
    <property type="project" value="UniProtKB-UniRule"/>
</dbReference>
<dbReference type="InterPro" id="IPR011060">
    <property type="entry name" value="RibuloseP-bd_barrel"/>
</dbReference>
<dbReference type="PANTHER" id="PTHR22854:SF2">
    <property type="entry name" value="INDOLE-3-GLYCEROL-PHOSPHATE SYNTHASE"/>
    <property type="match status" value="1"/>
</dbReference>
<keyword evidence="6 9" id="KW-0822">Tryptophan biosynthesis</keyword>
<sequence>MSSNFLERILATKRNEIAVLKDRVPQITAQRALPPSGFATQIQSAKTLAVVAEVKKASPSKGLIQPNFQPVETGLTYERAGASCISVLTDAQYFMGSTEILERVRQSVTIPVLRKDFIIDEVQVDEAYHAGADALLLICAALSPSRLRELSTYTRGLGMDVLIEIHSEAELDAALAADASVIGVNNRDLTTFEVRLETSEHLIPLVPAGIPTLAESGIGGAADAMRMAACGASGILVGESLMRAGTGNSIAEALQSLQVAKSHVGIGES</sequence>
<evidence type="ECO:0000256" key="3">
    <source>
        <dbReference type="ARBA" id="ARBA00008737"/>
    </source>
</evidence>
<evidence type="ECO:0000256" key="7">
    <source>
        <dbReference type="ARBA" id="ARBA00023141"/>
    </source>
</evidence>
<protein>
    <recommendedName>
        <fullName evidence="9">Indole-3-glycerol phosphate synthase</fullName>
        <shortName evidence="9">IGPS</shortName>
        <ecNumber evidence="9">4.1.1.48</ecNumber>
    </recommendedName>
</protein>
<comment type="similarity">
    <text evidence="3 9">Belongs to the TrpC family.</text>
</comment>
<keyword evidence="4 9" id="KW-0028">Amino-acid biosynthesis</keyword>
<dbReference type="InterPro" id="IPR013798">
    <property type="entry name" value="Indole-3-glycerol_P_synth_dom"/>
</dbReference>
<dbReference type="FunFam" id="3.20.20.70:FF:000024">
    <property type="entry name" value="Indole-3-glycerol phosphate synthase"/>
    <property type="match status" value="1"/>
</dbReference>
<reference evidence="11 12" key="1">
    <citation type="submission" date="2015-09" db="EMBL/GenBank/DDBJ databases">
        <title>Draft genome sequence of Alicyclobacillus ferrooxydans DSM 22381.</title>
        <authorList>
            <person name="Hemp J."/>
        </authorList>
    </citation>
    <scope>NUCLEOTIDE SEQUENCE [LARGE SCALE GENOMIC DNA]</scope>
    <source>
        <strain evidence="11 12">TC-34</strain>
    </source>
</reference>
<accession>A0A0P9CGK4</accession>
<dbReference type="InterPro" id="IPR013785">
    <property type="entry name" value="Aldolase_TIM"/>
</dbReference>
<keyword evidence="8 9" id="KW-0456">Lyase</keyword>
<evidence type="ECO:0000256" key="8">
    <source>
        <dbReference type="ARBA" id="ARBA00023239"/>
    </source>
</evidence>
<evidence type="ECO:0000256" key="5">
    <source>
        <dbReference type="ARBA" id="ARBA00022793"/>
    </source>
</evidence>
<dbReference type="UniPathway" id="UPA00035">
    <property type="reaction ID" value="UER00043"/>
</dbReference>
<dbReference type="NCBIfam" id="NF001377">
    <property type="entry name" value="PRK00278.2-4"/>
    <property type="match status" value="1"/>
</dbReference>
<gene>
    <name evidence="9" type="primary">trpC</name>
    <name evidence="11" type="ORF">AN477_05160</name>
</gene>
<dbReference type="CDD" id="cd00331">
    <property type="entry name" value="IGPS"/>
    <property type="match status" value="1"/>
</dbReference>
<dbReference type="EC" id="4.1.1.48" evidence="9"/>
<evidence type="ECO:0000313" key="12">
    <source>
        <dbReference type="Proteomes" id="UP000050482"/>
    </source>
</evidence>
<dbReference type="Proteomes" id="UP000050482">
    <property type="component" value="Unassembled WGS sequence"/>
</dbReference>
<dbReference type="PANTHER" id="PTHR22854">
    <property type="entry name" value="TRYPTOPHAN BIOSYNTHESIS PROTEIN"/>
    <property type="match status" value="1"/>
</dbReference>
<dbReference type="AlphaFoldDB" id="A0A0P9CGK4"/>
<proteinExistence type="inferred from homology"/>
<organism evidence="11 12">
    <name type="scientific">Alicyclobacillus ferrooxydans</name>
    <dbReference type="NCBI Taxonomy" id="471514"/>
    <lineage>
        <taxon>Bacteria</taxon>
        <taxon>Bacillati</taxon>
        <taxon>Bacillota</taxon>
        <taxon>Bacilli</taxon>
        <taxon>Bacillales</taxon>
        <taxon>Alicyclobacillaceae</taxon>
        <taxon>Alicyclobacillus</taxon>
    </lineage>
</organism>
<comment type="caution">
    <text evidence="11">The sequence shown here is derived from an EMBL/GenBank/DDBJ whole genome shotgun (WGS) entry which is preliminary data.</text>
</comment>
<dbReference type="PROSITE" id="PS00614">
    <property type="entry name" value="IGPS"/>
    <property type="match status" value="1"/>
</dbReference>
<dbReference type="EMBL" id="LJCO01000020">
    <property type="protein sequence ID" value="KPV44874.1"/>
    <property type="molecule type" value="Genomic_DNA"/>
</dbReference>
<dbReference type="STRING" id="471514.AN477_05160"/>
<dbReference type="OrthoDB" id="9804217at2"/>
<keyword evidence="5 9" id="KW-0210">Decarboxylase</keyword>
<dbReference type="InterPro" id="IPR001468">
    <property type="entry name" value="Indole-3-GlycerolPSynthase_CS"/>
</dbReference>
<evidence type="ECO:0000259" key="10">
    <source>
        <dbReference type="Pfam" id="PF00218"/>
    </source>
</evidence>
<comment type="catalytic activity">
    <reaction evidence="1 9">
        <text>1-(2-carboxyphenylamino)-1-deoxy-D-ribulose 5-phosphate + H(+) = (1S,2R)-1-C-(indol-3-yl)glycerol 3-phosphate + CO2 + H2O</text>
        <dbReference type="Rhea" id="RHEA:23476"/>
        <dbReference type="ChEBI" id="CHEBI:15377"/>
        <dbReference type="ChEBI" id="CHEBI:15378"/>
        <dbReference type="ChEBI" id="CHEBI:16526"/>
        <dbReference type="ChEBI" id="CHEBI:58613"/>
        <dbReference type="ChEBI" id="CHEBI:58866"/>
        <dbReference type="EC" id="4.1.1.48"/>
    </reaction>
</comment>
<evidence type="ECO:0000256" key="6">
    <source>
        <dbReference type="ARBA" id="ARBA00022822"/>
    </source>
</evidence>
<feature type="domain" description="Indole-3-glycerol phosphate synthase" evidence="10">
    <location>
        <begin position="6"/>
        <end position="245"/>
    </location>
</feature>
<name>A0A0P9CGK4_9BACL</name>
<evidence type="ECO:0000313" key="11">
    <source>
        <dbReference type="EMBL" id="KPV44874.1"/>
    </source>
</evidence>
<comment type="pathway">
    <text evidence="2 9">Amino-acid biosynthesis; L-tryptophan biosynthesis; L-tryptophan from chorismate: step 4/5.</text>
</comment>
<keyword evidence="7 9" id="KW-0057">Aromatic amino acid biosynthesis</keyword>
<dbReference type="InterPro" id="IPR045186">
    <property type="entry name" value="Indole-3-glycerol_P_synth"/>
</dbReference>
<evidence type="ECO:0000256" key="4">
    <source>
        <dbReference type="ARBA" id="ARBA00022605"/>
    </source>
</evidence>
<dbReference type="Pfam" id="PF00218">
    <property type="entry name" value="IGPS"/>
    <property type="match status" value="1"/>
</dbReference>